<keyword evidence="15" id="KW-0479">Metal-binding</keyword>
<feature type="active site" description="Charge relay system" evidence="14">
    <location>
        <position position="214"/>
    </location>
</feature>
<keyword evidence="4" id="KW-0732">Signal</keyword>
<feature type="active site" description="Charge relay system" evidence="14">
    <location>
        <position position="145"/>
    </location>
</feature>
<dbReference type="Proteomes" id="UP001295444">
    <property type="component" value="Chromosome 01"/>
</dbReference>
<evidence type="ECO:0000256" key="11">
    <source>
        <dbReference type="ARBA" id="ARBA00048284"/>
    </source>
</evidence>
<feature type="binding site" evidence="15">
    <location>
        <position position="164"/>
    </location>
    <ligand>
        <name>Ca(2+)</name>
        <dbReference type="ChEBI" id="CHEBI:29108"/>
    </ligand>
</feature>
<evidence type="ECO:0000256" key="2">
    <source>
        <dbReference type="ARBA" id="ARBA00010701"/>
    </source>
</evidence>
<evidence type="ECO:0000256" key="1">
    <source>
        <dbReference type="ARBA" id="ARBA00004613"/>
    </source>
</evidence>
<evidence type="ECO:0000313" key="18">
    <source>
        <dbReference type="EMBL" id="CAH2218722.1"/>
    </source>
</evidence>
<evidence type="ECO:0000256" key="15">
    <source>
        <dbReference type="PIRSR" id="PIRSR000865-2"/>
    </source>
</evidence>
<keyword evidence="3" id="KW-0964">Secreted</keyword>
<keyword evidence="5" id="KW-0378">Hydrolase</keyword>
<dbReference type="InterPro" id="IPR000734">
    <property type="entry name" value="TAG_lipase"/>
</dbReference>
<accession>A0AAD1QWK4</accession>
<keyword evidence="6" id="KW-0442">Lipid degradation</keyword>
<feature type="binding site" evidence="15">
    <location>
        <position position="161"/>
    </location>
    <ligand>
        <name>Ca(2+)</name>
        <dbReference type="ChEBI" id="CHEBI:29108"/>
    </ligand>
</feature>
<dbReference type="EMBL" id="OW240912">
    <property type="protein sequence ID" value="CAH2218722.1"/>
    <property type="molecule type" value="Genomic_DNA"/>
</dbReference>
<keyword evidence="8" id="KW-1015">Disulfide bond</keyword>
<feature type="domain" description="Lipase" evidence="17">
    <location>
        <begin position="27"/>
        <end position="84"/>
    </location>
</feature>
<sequence>MTIVPPGEPYPFTLSPQILFKREHGILGSKPSWIDDLVKSLLEASGGNVVAVDWVYGSTAKYNEAVDNIPKLSQEIVDLIKEMMPGVPGRFIPDTWLIFPSILYFQLLGSTEDSIHLIGISLGAHVAGRVGQVFSGRLGQITGLDPAAFKFTNVEMDLRLDPSDAVFVEAIHTDTDNFGIRIPVGHVDFFINGGRDQPGCPSLRNLYKYMICDHMRSVSIYTNALFGICSYAGFHCATYQDFRDGKCVHCLDPTLPSCPQIAGRGPVIRQNTTMVPMAFMMTTSNEPYCAHHILLEFTLEETEYHSFTIEIQLISNRSTSTTRMYISKNTVQGRSVIAHQDRLCLIHTLVLRITKSLSSLWRRALDVSGTLCISELPSYRNEICLPETVKLIGNSRQYYDVSIYRNNTCLNN</sequence>
<evidence type="ECO:0000256" key="3">
    <source>
        <dbReference type="ARBA" id="ARBA00022525"/>
    </source>
</evidence>
<dbReference type="Gene3D" id="3.40.50.1820">
    <property type="entry name" value="alpha/beta hydrolase"/>
    <property type="match status" value="1"/>
</dbReference>
<comment type="similarity">
    <text evidence="2 16">Belongs to the AB hydrolase superfamily. Lipase family.</text>
</comment>
<gene>
    <name evidence="18" type="ORF">PECUL_23A017004</name>
</gene>
<evidence type="ECO:0000256" key="12">
    <source>
        <dbReference type="ARBA" id="ARBA00048646"/>
    </source>
</evidence>
<feature type="binding site" evidence="15">
    <location>
        <position position="159"/>
    </location>
    <ligand>
        <name>Ca(2+)</name>
        <dbReference type="ChEBI" id="CHEBI:29108"/>
    </ligand>
</feature>
<dbReference type="InterPro" id="IPR029058">
    <property type="entry name" value="AB_hydrolase_fold"/>
</dbReference>
<evidence type="ECO:0000256" key="5">
    <source>
        <dbReference type="ARBA" id="ARBA00022801"/>
    </source>
</evidence>
<feature type="domain" description="Lipase" evidence="17">
    <location>
        <begin position="109"/>
        <end position="288"/>
    </location>
</feature>
<evidence type="ECO:0000256" key="16">
    <source>
        <dbReference type="RuleBase" id="RU004262"/>
    </source>
</evidence>
<name>A0AAD1QWK4_PELCU</name>
<keyword evidence="15" id="KW-0106">Calcium</keyword>
<dbReference type="PANTHER" id="PTHR11610">
    <property type="entry name" value="LIPASE"/>
    <property type="match status" value="1"/>
</dbReference>
<dbReference type="GO" id="GO:0016042">
    <property type="term" value="P:lipid catabolic process"/>
    <property type="evidence" value="ECO:0007669"/>
    <property type="project" value="UniProtKB-KW"/>
</dbReference>
<dbReference type="SUPFAM" id="SSF53474">
    <property type="entry name" value="alpha/beta-Hydrolases"/>
    <property type="match status" value="1"/>
</dbReference>
<evidence type="ECO:0000259" key="17">
    <source>
        <dbReference type="Pfam" id="PF00151"/>
    </source>
</evidence>
<dbReference type="PIRSF" id="PIRSF000865">
    <property type="entry name" value="Lipoprotein_lipase_LIPH"/>
    <property type="match status" value="1"/>
</dbReference>
<comment type="catalytic activity">
    <reaction evidence="12">
        <text>1,2-di-(9Z)-octadecenoyl-sn-glycero-3-phospho-L-serine + H2O = 2-(9Z-octadecenoyl)-sn-glycero-3-phospho-L-serine + (9Z)-octadecenoate + H(+)</text>
        <dbReference type="Rhea" id="RHEA:40491"/>
        <dbReference type="ChEBI" id="CHEBI:15377"/>
        <dbReference type="ChEBI" id="CHEBI:15378"/>
        <dbReference type="ChEBI" id="CHEBI:30823"/>
        <dbReference type="ChEBI" id="CHEBI:74905"/>
        <dbReference type="ChEBI" id="CHEBI:77342"/>
    </reaction>
    <physiologicalReaction direction="left-to-right" evidence="12">
        <dbReference type="Rhea" id="RHEA:40492"/>
    </physiologicalReaction>
</comment>
<dbReference type="GO" id="GO:0008970">
    <property type="term" value="F:phospholipase A1 activity"/>
    <property type="evidence" value="ECO:0007669"/>
    <property type="project" value="TreeGrafter"/>
</dbReference>
<feature type="active site" description="Nucleophile" evidence="14">
    <location>
        <position position="121"/>
    </location>
</feature>
<evidence type="ECO:0000256" key="4">
    <source>
        <dbReference type="ARBA" id="ARBA00022729"/>
    </source>
</evidence>
<evidence type="ECO:0000256" key="13">
    <source>
        <dbReference type="ARBA" id="ARBA00048700"/>
    </source>
</evidence>
<evidence type="ECO:0000256" key="7">
    <source>
        <dbReference type="ARBA" id="ARBA00023098"/>
    </source>
</evidence>
<evidence type="ECO:0000256" key="14">
    <source>
        <dbReference type="PIRSR" id="PIRSR000865-1"/>
    </source>
</evidence>
<dbReference type="Pfam" id="PF00151">
    <property type="entry name" value="Lipase"/>
    <property type="match status" value="2"/>
</dbReference>
<dbReference type="PRINTS" id="PR00821">
    <property type="entry name" value="TAGLIPASE"/>
</dbReference>
<comment type="subcellular location">
    <subcellularLocation>
        <location evidence="1">Secreted</location>
    </subcellularLocation>
</comment>
<dbReference type="GO" id="GO:0005615">
    <property type="term" value="C:extracellular space"/>
    <property type="evidence" value="ECO:0007669"/>
    <property type="project" value="TreeGrafter"/>
</dbReference>
<comment type="catalytic activity">
    <reaction evidence="11">
        <text>1-(9Z-octadecenoyl)-sn-glycero-3-phospho-L-serine + H2O = sn-glycero-3-phospho-L-serine + (9Z)-octadecenoate + H(+)</text>
        <dbReference type="Rhea" id="RHEA:40499"/>
        <dbReference type="ChEBI" id="CHEBI:15377"/>
        <dbReference type="ChEBI" id="CHEBI:15378"/>
        <dbReference type="ChEBI" id="CHEBI:30823"/>
        <dbReference type="ChEBI" id="CHEBI:64765"/>
        <dbReference type="ChEBI" id="CHEBI:74617"/>
    </reaction>
    <physiologicalReaction direction="left-to-right" evidence="11">
        <dbReference type="Rhea" id="RHEA:40500"/>
    </physiologicalReaction>
</comment>
<dbReference type="InterPro" id="IPR013818">
    <property type="entry name" value="Lipase"/>
</dbReference>
<evidence type="ECO:0000313" key="19">
    <source>
        <dbReference type="Proteomes" id="UP001295444"/>
    </source>
</evidence>
<dbReference type="PANTHER" id="PTHR11610:SF111">
    <property type="entry name" value="PHOSPHOLIPASE A1 MEMBER A"/>
    <property type="match status" value="1"/>
</dbReference>
<protein>
    <recommendedName>
        <fullName evidence="10">Phospholipase A1 member A</fullName>
    </recommendedName>
</protein>
<evidence type="ECO:0000256" key="9">
    <source>
        <dbReference type="ARBA" id="ARBA00023180"/>
    </source>
</evidence>
<proteinExistence type="inferred from homology"/>
<evidence type="ECO:0000256" key="8">
    <source>
        <dbReference type="ARBA" id="ARBA00023157"/>
    </source>
</evidence>
<evidence type="ECO:0000256" key="10">
    <source>
        <dbReference type="ARBA" id="ARBA00040696"/>
    </source>
</evidence>
<dbReference type="GO" id="GO:0046872">
    <property type="term" value="F:metal ion binding"/>
    <property type="evidence" value="ECO:0007669"/>
    <property type="project" value="UniProtKB-KW"/>
</dbReference>
<reference evidence="18" key="1">
    <citation type="submission" date="2022-03" db="EMBL/GenBank/DDBJ databases">
        <authorList>
            <person name="Alioto T."/>
            <person name="Alioto T."/>
            <person name="Gomez Garrido J."/>
        </authorList>
    </citation>
    <scope>NUCLEOTIDE SEQUENCE</scope>
</reference>
<evidence type="ECO:0000256" key="6">
    <source>
        <dbReference type="ARBA" id="ARBA00022963"/>
    </source>
</evidence>
<dbReference type="InterPro" id="IPR016272">
    <property type="entry name" value="Lipase_LIPH"/>
</dbReference>
<keyword evidence="7" id="KW-0443">Lipid metabolism</keyword>
<organism evidence="18 19">
    <name type="scientific">Pelobates cultripes</name>
    <name type="common">Western spadefoot toad</name>
    <dbReference type="NCBI Taxonomy" id="61616"/>
    <lineage>
        <taxon>Eukaryota</taxon>
        <taxon>Metazoa</taxon>
        <taxon>Chordata</taxon>
        <taxon>Craniata</taxon>
        <taxon>Vertebrata</taxon>
        <taxon>Euteleostomi</taxon>
        <taxon>Amphibia</taxon>
        <taxon>Batrachia</taxon>
        <taxon>Anura</taxon>
        <taxon>Pelobatoidea</taxon>
        <taxon>Pelobatidae</taxon>
        <taxon>Pelobates</taxon>
    </lineage>
</organism>
<comment type="catalytic activity">
    <reaction evidence="13">
        <text>1-hexadecanoyl-2-(5Z,8Z,11Z,14Z-eicosatetraenoyl)-sn-glycero-3-phospho-L-serine + H2O = 2-(5Z,8Z,11Z,14Z)-eicosatetraenoyl-sn-glycero-3-phospho-L-serine + hexadecanoate + H(+)</text>
        <dbReference type="Rhea" id="RHEA:41187"/>
        <dbReference type="ChEBI" id="CHEBI:7896"/>
        <dbReference type="ChEBI" id="CHEBI:15377"/>
        <dbReference type="ChEBI" id="CHEBI:15378"/>
        <dbReference type="ChEBI" id="CHEBI:75032"/>
        <dbReference type="ChEBI" id="CHEBI:77830"/>
    </reaction>
    <physiologicalReaction direction="left-to-right" evidence="13">
        <dbReference type="Rhea" id="RHEA:41188"/>
    </physiologicalReaction>
</comment>
<keyword evidence="9" id="KW-0325">Glycoprotein</keyword>
<dbReference type="AlphaFoldDB" id="A0AAD1QWK4"/>
<keyword evidence="19" id="KW-1185">Reference proteome</keyword>